<comment type="caution">
    <text evidence="1">The sequence shown here is derived from an EMBL/GenBank/DDBJ whole genome shotgun (WGS) entry which is preliminary data.</text>
</comment>
<reference evidence="1 2" key="1">
    <citation type="submission" date="2016-01" db="EMBL/GenBank/DDBJ databases">
        <title>The new phylogeny of the genus Mycobacterium.</title>
        <authorList>
            <person name="Tarcisio F."/>
            <person name="Conor M."/>
            <person name="Antonella G."/>
            <person name="Elisabetta G."/>
            <person name="Giulia F.S."/>
            <person name="Sara T."/>
            <person name="Anna F."/>
            <person name="Clotilde B."/>
            <person name="Roberto B."/>
            <person name="Veronica D.S."/>
            <person name="Fabio R."/>
            <person name="Monica P."/>
            <person name="Olivier J."/>
            <person name="Enrico T."/>
            <person name="Nicola S."/>
        </authorList>
    </citation>
    <scope>NUCLEOTIDE SEQUENCE [LARGE SCALE GENOMIC DNA]</scope>
    <source>
        <strain evidence="1 2">DSM 44179</strain>
    </source>
</reference>
<evidence type="ECO:0000313" key="2">
    <source>
        <dbReference type="Proteomes" id="UP000193484"/>
    </source>
</evidence>
<gene>
    <name evidence="1" type="ORF">AWC04_17865</name>
</gene>
<keyword evidence="2" id="KW-1185">Reference proteome</keyword>
<dbReference type="RefSeq" id="WP_085099800.1">
    <property type="nucleotide sequence ID" value="NZ_AP022603.1"/>
</dbReference>
<accession>A0A1X1R4A9</accession>
<evidence type="ECO:0000313" key="1">
    <source>
        <dbReference type="EMBL" id="ORU98988.1"/>
    </source>
</evidence>
<proteinExistence type="predicted"/>
<organism evidence="1 2">
    <name type="scientific">Mycolicibacterium fallax</name>
    <name type="common">Mycobacterium fallax</name>
    <dbReference type="NCBI Taxonomy" id="1793"/>
    <lineage>
        <taxon>Bacteria</taxon>
        <taxon>Bacillati</taxon>
        <taxon>Actinomycetota</taxon>
        <taxon>Actinomycetes</taxon>
        <taxon>Mycobacteriales</taxon>
        <taxon>Mycobacteriaceae</taxon>
        <taxon>Mycolicibacterium</taxon>
    </lineage>
</organism>
<name>A0A1X1R4A9_MYCFA</name>
<dbReference type="OrthoDB" id="4640483at2"/>
<dbReference type="AlphaFoldDB" id="A0A1X1R4A9"/>
<sequence>MSNTTATRPVIRASTADIAALAEFLSLLFDAPVMITASDEVVAAPAEPHLVMIVAETGGAA</sequence>
<dbReference type="EMBL" id="LQOJ01000054">
    <property type="protein sequence ID" value="ORU98988.1"/>
    <property type="molecule type" value="Genomic_DNA"/>
</dbReference>
<dbReference type="Proteomes" id="UP000193484">
    <property type="component" value="Unassembled WGS sequence"/>
</dbReference>
<protein>
    <submittedName>
        <fullName evidence="1">Uncharacterized protein</fullName>
    </submittedName>
</protein>